<gene>
    <name evidence="1" type="ORF">RF11_16036</name>
</gene>
<protein>
    <submittedName>
        <fullName evidence="1">Uncharacterized protein</fullName>
    </submittedName>
</protein>
<dbReference type="Proteomes" id="UP000031668">
    <property type="component" value="Unassembled WGS sequence"/>
</dbReference>
<dbReference type="AlphaFoldDB" id="A0A0C2JBK9"/>
<organism evidence="1 2">
    <name type="scientific">Thelohanellus kitauei</name>
    <name type="common">Myxosporean</name>
    <dbReference type="NCBI Taxonomy" id="669202"/>
    <lineage>
        <taxon>Eukaryota</taxon>
        <taxon>Metazoa</taxon>
        <taxon>Cnidaria</taxon>
        <taxon>Myxozoa</taxon>
        <taxon>Myxosporea</taxon>
        <taxon>Bivalvulida</taxon>
        <taxon>Platysporina</taxon>
        <taxon>Myxobolidae</taxon>
        <taxon>Thelohanellus</taxon>
    </lineage>
</organism>
<sequence length="273" mass="31074">MFLQKEDKTIRDLQNRSKQIKVYPDKIFSYLHNIYAELGSKAFSSAEYRTGMPGDIGNKGTFGPSNIYRFDLATSYGLLIKLYNNGANSVIKCKLIVSTHEFEFNECTVSIKPKSTKDEININLKYHFKLNKKLRIEFSGEAIYTHRENSEGTQFTFKIFNSIIEFQGYTQSCQISNMNIQQIYSGHNIIYPCQSNADRSHSDIATREVSDPSGICCCIKGKDVDNTNAEVKYQCEYILYANDCASTSPNQCFPKVLSEMLKSAQCKACIQQF</sequence>
<name>A0A0C2JBK9_THEKT</name>
<keyword evidence="2" id="KW-1185">Reference proteome</keyword>
<dbReference type="EMBL" id="JWZT01003512">
    <property type="protein sequence ID" value="KII66573.1"/>
    <property type="molecule type" value="Genomic_DNA"/>
</dbReference>
<evidence type="ECO:0000313" key="1">
    <source>
        <dbReference type="EMBL" id="KII66573.1"/>
    </source>
</evidence>
<accession>A0A0C2JBK9</accession>
<proteinExistence type="predicted"/>
<comment type="caution">
    <text evidence="1">The sequence shown here is derived from an EMBL/GenBank/DDBJ whole genome shotgun (WGS) entry which is preliminary data.</text>
</comment>
<evidence type="ECO:0000313" key="2">
    <source>
        <dbReference type="Proteomes" id="UP000031668"/>
    </source>
</evidence>
<reference evidence="1 2" key="1">
    <citation type="journal article" date="2014" name="Genome Biol. Evol.">
        <title>The genome of the myxosporean Thelohanellus kitauei shows adaptations to nutrient acquisition within its fish host.</title>
        <authorList>
            <person name="Yang Y."/>
            <person name="Xiong J."/>
            <person name="Zhou Z."/>
            <person name="Huo F."/>
            <person name="Miao W."/>
            <person name="Ran C."/>
            <person name="Liu Y."/>
            <person name="Zhang J."/>
            <person name="Feng J."/>
            <person name="Wang M."/>
            <person name="Wang M."/>
            <person name="Wang L."/>
            <person name="Yao B."/>
        </authorList>
    </citation>
    <scope>NUCLEOTIDE SEQUENCE [LARGE SCALE GENOMIC DNA]</scope>
    <source>
        <strain evidence="1">Wuqing</strain>
    </source>
</reference>